<evidence type="ECO:0000313" key="2">
    <source>
        <dbReference type="Proteomes" id="UP001320706"/>
    </source>
</evidence>
<comment type="caution">
    <text evidence="1">The sequence shown here is derived from an EMBL/GenBank/DDBJ whole genome shotgun (WGS) entry which is preliminary data.</text>
</comment>
<accession>A0ACC3SGY3</accession>
<evidence type="ECO:0000313" key="1">
    <source>
        <dbReference type="EMBL" id="KAK8211442.1"/>
    </source>
</evidence>
<dbReference type="Proteomes" id="UP001320706">
    <property type="component" value="Unassembled WGS sequence"/>
</dbReference>
<reference evidence="1" key="1">
    <citation type="submission" date="2024-02" db="EMBL/GenBank/DDBJ databases">
        <title>Metagenome Assembled Genome of Zalaria obscura JY119.</title>
        <authorList>
            <person name="Vighnesh L."/>
            <person name="Jagadeeshwari U."/>
            <person name="Venkata Ramana C."/>
            <person name="Sasikala C."/>
        </authorList>
    </citation>
    <scope>NUCLEOTIDE SEQUENCE</scope>
    <source>
        <strain evidence="1">JY119</strain>
    </source>
</reference>
<keyword evidence="2" id="KW-1185">Reference proteome</keyword>
<gene>
    <name evidence="1" type="ORF">M8818_003409</name>
</gene>
<organism evidence="1 2">
    <name type="scientific">Zalaria obscura</name>
    <dbReference type="NCBI Taxonomy" id="2024903"/>
    <lineage>
        <taxon>Eukaryota</taxon>
        <taxon>Fungi</taxon>
        <taxon>Dikarya</taxon>
        <taxon>Ascomycota</taxon>
        <taxon>Pezizomycotina</taxon>
        <taxon>Dothideomycetes</taxon>
        <taxon>Dothideomycetidae</taxon>
        <taxon>Dothideales</taxon>
        <taxon>Zalariaceae</taxon>
        <taxon>Zalaria</taxon>
    </lineage>
</organism>
<proteinExistence type="predicted"/>
<dbReference type="EMBL" id="JAMKPW020000014">
    <property type="protein sequence ID" value="KAK8211442.1"/>
    <property type="molecule type" value="Genomic_DNA"/>
</dbReference>
<name>A0ACC3SGY3_9PEZI</name>
<sequence length="731" mass="83067">MEEDLPVSPFSGSSCSQSREEVTAGLSFSHVKSSRVSRGSEARSVIRAFAGRKRNMSFLFRVTDDATTTHTDLHVLETYLALRDSIWHFERPPGRFWLAPVNRSAVSHLLQARNMRDLVPPAFCQWLDASLSPNNDTPSAWQPEGCMFHKFKPMEALPCLRHRVVSLSGDSTTRQIFWSIVGKSTLQDTDENRGKHEDVHLFDEARNTSLHFYWNPFLNRSTFLETQFDEPSLFLFGGGLWQAKYSLHHNLQDVNINEATHLAPIQAPHFEWLSEERRETLLPERIAEINDMEVEGPFGSTCCRTYPPFEDIKTSFAAAMLFLVGLLCFGGIRDRWRTTCCALMKILLVLAYCFLADRTHIFSKAQKQYHGSDFHVLCGIALIIGLCRLRHITASPANMFGHVNLLLTQEQTNEWKGWMQAIILIYHYTGASRVYWIYVIARLLVASYLFLTGYGNTLSFLVKKDYSISRVTAVLLKLNMLSAALPWVMQTSYMDYYFAPLYLVLGFQNPRGSCVSHSLHKDVRNPGVPVSPLVPSSELVSLRVPFPRLSRPLHSLRRHADTDNPLRTQDNLLRCSCLYTHLPRRLQRPSTPLPLLPPDPQLYPPPQPSPLPELLLRTLRRPRPHQSRDFRAAVPYLARGGHERIVVDRAVWRCETGADRAIGWVEEWGSAEGEVERFCAVGNCVSVGFCKSSRGDWSCCWGCGEGSEETCGSSQYLEARLHQGWLRCGCC</sequence>
<protein>
    <submittedName>
        <fullName evidence="1">Uncharacterized protein</fullName>
    </submittedName>
</protein>